<dbReference type="AlphaFoldDB" id="A0A1M5TNW2"/>
<dbReference type="PROSITE" id="PS00356">
    <property type="entry name" value="HTH_LACI_1"/>
    <property type="match status" value="1"/>
</dbReference>
<dbReference type="PANTHER" id="PTHR30146">
    <property type="entry name" value="LACI-RELATED TRANSCRIPTIONAL REPRESSOR"/>
    <property type="match status" value="1"/>
</dbReference>
<dbReference type="RefSeq" id="WP_073073570.1">
    <property type="nucleotide sequence ID" value="NZ_FQXN01000005.1"/>
</dbReference>
<sequence length="324" mass="36819">MVTIEDVAKKAGVSTATVSRVINNVGNVSEKTKMKVWKAINELNYKPKILASALARHRERFLVGICESERLKNMEKEKIVPEFYTVILTALEQIGEEYGLKFCKMNLFSPTECDAYILVGGDTTKEVVEMYRELGKPFLLLDHYIPGEKVDCIVTNGFDGAYYATSYLIKKGLRKIFHIHGPLNSYGFKGRYDGYTSAMKEAGLLPKYYEYDDVKNNMDDVIEFMLRKNDIPEAIFASNDITAMRIIKELKKRNIKVPDEVSIIGFDDIISAKDFEPSLTTLKVFKDEMGSLAATRIYELLVGHNVHPVMVSLFTKFIKRKSSI</sequence>
<keyword evidence="3" id="KW-0804">Transcription</keyword>
<dbReference type="InterPro" id="IPR001387">
    <property type="entry name" value="Cro/C1-type_HTH"/>
</dbReference>
<dbReference type="InterPro" id="IPR028082">
    <property type="entry name" value="Peripla_BP_I"/>
</dbReference>
<dbReference type="PRINTS" id="PR00036">
    <property type="entry name" value="HTHLACI"/>
</dbReference>
<feature type="domain" description="HTH lacI-type" evidence="4">
    <location>
        <begin position="2"/>
        <end position="56"/>
    </location>
</feature>
<dbReference type="GO" id="GO:0003700">
    <property type="term" value="F:DNA-binding transcription factor activity"/>
    <property type="evidence" value="ECO:0007669"/>
    <property type="project" value="TreeGrafter"/>
</dbReference>
<keyword evidence="7" id="KW-1185">Reference proteome</keyword>
<feature type="domain" description="HTH cro/C1-type" evidence="5">
    <location>
        <begin position="3"/>
        <end position="50"/>
    </location>
</feature>
<dbReference type="PROSITE" id="PS50932">
    <property type="entry name" value="HTH_LACI_2"/>
    <property type="match status" value="1"/>
</dbReference>
<dbReference type="InterPro" id="IPR000843">
    <property type="entry name" value="HTH_LacI"/>
</dbReference>
<dbReference type="SUPFAM" id="SSF47413">
    <property type="entry name" value="lambda repressor-like DNA-binding domains"/>
    <property type="match status" value="1"/>
</dbReference>
<dbReference type="Pfam" id="PF00356">
    <property type="entry name" value="LacI"/>
    <property type="match status" value="1"/>
</dbReference>
<dbReference type="InterPro" id="IPR010982">
    <property type="entry name" value="Lambda_DNA-bd_dom_sf"/>
</dbReference>
<organism evidence="6 7">
    <name type="scientific">Thermosipho atlanticus DSM 15807</name>
    <dbReference type="NCBI Taxonomy" id="1123380"/>
    <lineage>
        <taxon>Bacteria</taxon>
        <taxon>Thermotogati</taxon>
        <taxon>Thermotogota</taxon>
        <taxon>Thermotogae</taxon>
        <taxon>Thermotogales</taxon>
        <taxon>Fervidobacteriaceae</taxon>
        <taxon>Thermosipho</taxon>
    </lineage>
</organism>
<evidence type="ECO:0000313" key="7">
    <source>
        <dbReference type="Proteomes" id="UP000242592"/>
    </source>
</evidence>
<keyword evidence="2" id="KW-0238">DNA-binding</keyword>
<dbReference type="CDD" id="cd01392">
    <property type="entry name" value="HTH_LacI"/>
    <property type="match status" value="1"/>
</dbReference>
<evidence type="ECO:0000256" key="2">
    <source>
        <dbReference type="ARBA" id="ARBA00023125"/>
    </source>
</evidence>
<dbReference type="OrthoDB" id="47944at2"/>
<protein>
    <submittedName>
        <fullName evidence="6">Transcriptional regulator, LacI family</fullName>
    </submittedName>
</protein>
<dbReference type="PROSITE" id="PS50943">
    <property type="entry name" value="HTH_CROC1"/>
    <property type="match status" value="1"/>
</dbReference>
<proteinExistence type="predicted"/>
<dbReference type="STRING" id="1123380.SAMN02745199_1427"/>
<dbReference type="PANTHER" id="PTHR30146:SF154">
    <property type="entry name" value="TRANSCRIPTION REGULATOR, MEMBER OF GALR FAMILY"/>
    <property type="match status" value="1"/>
</dbReference>
<dbReference type="Proteomes" id="UP000242592">
    <property type="component" value="Unassembled WGS sequence"/>
</dbReference>
<evidence type="ECO:0000259" key="5">
    <source>
        <dbReference type="PROSITE" id="PS50943"/>
    </source>
</evidence>
<evidence type="ECO:0000313" key="6">
    <source>
        <dbReference type="EMBL" id="SHH52394.1"/>
    </source>
</evidence>
<evidence type="ECO:0000256" key="1">
    <source>
        <dbReference type="ARBA" id="ARBA00023015"/>
    </source>
</evidence>
<dbReference type="Gene3D" id="1.10.260.40">
    <property type="entry name" value="lambda repressor-like DNA-binding domains"/>
    <property type="match status" value="1"/>
</dbReference>
<dbReference type="SMART" id="SM00354">
    <property type="entry name" value="HTH_LACI"/>
    <property type="match status" value="1"/>
</dbReference>
<dbReference type="SUPFAM" id="SSF53822">
    <property type="entry name" value="Periplasmic binding protein-like I"/>
    <property type="match status" value="1"/>
</dbReference>
<dbReference type="CDD" id="cd06267">
    <property type="entry name" value="PBP1_LacI_sugar_binding-like"/>
    <property type="match status" value="1"/>
</dbReference>
<reference evidence="7" key="1">
    <citation type="submission" date="2016-11" db="EMBL/GenBank/DDBJ databases">
        <authorList>
            <person name="Varghese N."/>
            <person name="Submissions S."/>
        </authorList>
    </citation>
    <scope>NUCLEOTIDE SEQUENCE [LARGE SCALE GENOMIC DNA]</scope>
    <source>
        <strain evidence="7">DSM 15807</strain>
    </source>
</reference>
<name>A0A1M5TNW2_9BACT</name>
<dbReference type="Gene3D" id="3.40.50.2300">
    <property type="match status" value="2"/>
</dbReference>
<evidence type="ECO:0000259" key="4">
    <source>
        <dbReference type="PROSITE" id="PS50932"/>
    </source>
</evidence>
<dbReference type="EMBL" id="FQXN01000005">
    <property type="protein sequence ID" value="SHH52394.1"/>
    <property type="molecule type" value="Genomic_DNA"/>
</dbReference>
<evidence type="ECO:0000256" key="3">
    <source>
        <dbReference type="ARBA" id="ARBA00023163"/>
    </source>
</evidence>
<dbReference type="GO" id="GO:0000976">
    <property type="term" value="F:transcription cis-regulatory region binding"/>
    <property type="evidence" value="ECO:0007669"/>
    <property type="project" value="TreeGrafter"/>
</dbReference>
<gene>
    <name evidence="6" type="ORF">SAMN02745199_1427</name>
</gene>
<keyword evidence="1" id="KW-0805">Transcription regulation</keyword>
<dbReference type="InterPro" id="IPR046335">
    <property type="entry name" value="LacI/GalR-like_sensor"/>
</dbReference>
<dbReference type="Pfam" id="PF13377">
    <property type="entry name" value="Peripla_BP_3"/>
    <property type="match status" value="1"/>
</dbReference>
<accession>A0A1M5TNW2</accession>